<reference evidence="1" key="1">
    <citation type="submission" date="2020-03" db="EMBL/GenBank/DDBJ databases">
        <title>The deep terrestrial virosphere.</title>
        <authorList>
            <person name="Holmfeldt K."/>
            <person name="Nilsson E."/>
            <person name="Simone D."/>
            <person name="Lopez-Fernandez M."/>
            <person name="Wu X."/>
            <person name="de Brujin I."/>
            <person name="Lundin D."/>
            <person name="Andersson A."/>
            <person name="Bertilsson S."/>
            <person name="Dopson M."/>
        </authorList>
    </citation>
    <scope>NUCLEOTIDE SEQUENCE</scope>
    <source>
        <strain evidence="1">TM448A01952</strain>
    </source>
</reference>
<evidence type="ECO:0000313" key="1">
    <source>
        <dbReference type="EMBL" id="QJA51021.1"/>
    </source>
</evidence>
<protein>
    <submittedName>
        <fullName evidence="1">Uncharacterized protein</fullName>
    </submittedName>
</protein>
<dbReference type="EMBL" id="MT144232">
    <property type="protein sequence ID" value="QJA51021.1"/>
    <property type="molecule type" value="Genomic_DNA"/>
</dbReference>
<organism evidence="1">
    <name type="scientific">viral metagenome</name>
    <dbReference type="NCBI Taxonomy" id="1070528"/>
    <lineage>
        <taxon>unclassified sequences</taxon>
        <taxon>metagenomes</taxon>
        <taxon>organismal metagenomes</taxon>
    </lineage>
</organism>
<sequence>MQIIKENTTKSSRGLNLAKELAEQSQEDWIFGEFSVPCLAEIPENVREQYLPQGERQNMGQEKSDCASRGPVNIMECKFNWLWKNGKLKNRQWLLDNSYVQDNKITFSDRFVAINSGTTLDGNSLKAPLEAIRKQGMIPKQMFPQVERFDDYYSGITDKMIKLGEEFAKRFTLNYEKVYENDYSELLKKDLLDVGGYAWPNPINGEYPNVSYPPNHCFIIFKRPMSYAFDNYEETPNDWIKKLAEDYDFYSYGYRLYISEETVIQECCWQRFLFLFKRKFGLSTQERITILQKLVELYKQLMALIIKKKEIEQTEDKNEKVYQMAKSLLGTKVRTVSKELACAECINIIYKKAIGQPVGGDVSTHRMYNSVRLDKRFQQVYEPFRGCLIISPAGFGRFEHGHVGVVGDNGEIFSNNSNTGFLDDLWTIKTWENYYGKQGKFPVDYYKLV</sequence>
<dbReference type="AlphaFoldDB" id="A0A6H1ZUD0"/>
<name>A0A6H1ZUD0_9ZZZZ</name>
<accession>A0A6H1ZUD0</accession>
<proteinExistence type="predicted"/>
<gene>
    <name evidence="1" type="ORF">TM448A01952_0005</name>
</gene>